<reference evidence="1 2" key="1">
    <citation type="journal article" date="2013" name="PLoS ONE">
        <title>Enrichment and Genome Sequence of the Group I.1a Ammonia-Oxidizing Archaeon ?Ca. Nitrosotenuis uzonensis? Representing a Clade Globally.</title>
        <authorList>
            <person name="Lebedeva E.V."/>
            <person name="Hatzenpichler R."/>
            <person name="Pelletier E."/>
            <person name="Schuster N."/>
            <person name="Hauzmayer S."/>
            <person name="Bulaev A."/>
            <person name="Grigor'eva N.V."/>
            <person name="Galushko A."/>
            <person name="Schmid M."/>
            <person name="Palatinszky M."/>
            <person name="Le Paslier D."/>
            <person name="Daims H."/>
            <person name="Wagner M."/>
        </authorList>
    </citation>
    <scope>NUCLEOTIDE SEQUENCE [LARGE SCALE GENOMIC DNA]</scope>
    <source>
        <strain evidence="1 2">N4</strain>
    </source>
</reference>
<dbReference type="Proteomes" id="UP000018159">
    <property type="component" value="Unassembled WGS sequence"/>
</dbReference>
<dbReference type="STRING" id="1407055.NITUZ_10045"/>
<sequence>MSQLIRTNENAVRRTQYLEPLQIRVWPITILAISIIDDTRCRTS</sequence>
<keyword evidence="2" id="KW-1185">Reference proteome</keyword>
<evidence type="ECO:0000313" key="2">
    <source>
        <dbReference type="Proteomes" id="UP000018159"/>
    </source>
</evidence>
<organism evidence="1 2">
    <name type="scientific">Candidatus Nitrosotenuis uzonensis</name>
    <dbReference type="NCBI Taxonomy" id="1407055"/>
    <lineage>
        <taxon>Archaea</taxon>
        <taxon>Nitrososphaerota</taxon>
        <taxon>Candidatus Nitrosotenuis</taxon>
    </lineage>
</organism>
<dbReference type="AlphaFoldDB" id="V6AQM6"/>
<accession>V6AQM6</accession>
<comment type="caution">
    <text evidence="1">The sequence shown here is derived from an EMBL/GenBank/DDBJ whole genome shotgun (WGS) entry which is preliminary data.</text>
</comment>
<evidence type="ECO:0000313" key="1">
    <source>
        <dbReference type="EMBL" id="CDI04850.1"/>
    </source>
</evidence>
<protein>
    <submittedName>
        <fullName evidence="1">Uncharacterized protein</fullName>
    </submittedName>
</protein>
<gene>
    <name evidence="1" type="ORF">NITUZ_10045</name>
</gene>
<name>V6AQM6_9ARCH</name>
<dbReference type="EMBL" id="CBTY010000001">
    <property type="protein sequence ID" value="CDI04850.1"/>
    <property type="molecule type" value="Genomic_DNA"/>
</dbReference>
<proteinExistence type="predicted"/>